<dbReference type="Proteomes" id="UP000324748">
    <property type="component" value="Unassembled WGS sequence"/>
</dbReference>
<dbReference type="PANTHER" id="PTHR13466">
    <property type="entry name" value="TEX2 PROTEIN-RELATED"/>
    <property type="match status" value="1"/>
</dbReference>
<comment type="caution">
    <text evidence="3">The sequence shown here is derived from an EMBL/GenBank/DDBJ whole genome shotgun (WGS) entry which is preliminary data.</text>
</comment>
<evidence type="ECO:0008006" key="5">
    <source>
        <dbReference type="Google" id="ProtNLM"/>
    </source>
</evidence>
<evidence type="ECO:0000256" key="1">
    <source>
        <dbReference type="ARBA" id="ARBA00004586"/>
    </source>
</evidence>
<feature type="compositionally biased region" description="Low complexity" evidence="2">
    <location>
        <begin position="321"/>
        <end position="334"/>
    </location>
</feature>
<dbReference type="GO" id="GO:1990456">
    <property type="term" value="P:mitochondrion-endoplasmic reticulum membrane tethering"/>
    <property type="evidence" value="ECO:0007669"/>
    <property type="project" value="TreeGrafter"/>
</dbReference>
<feature type="region of interest" description="Disordered" evidence="2">
    <location>
        <begin position="142"/>
        <end position="177"/>
    </location>
</feature>
<dbReference type="GO" id="GO:0008289">
    <property type="term" value="F:lipid binding"/>
    <property type="evidence" value="ECO:0007669"/>
    <property type="project" value="TreeGrafter"/>
</dbReference>
<sequence>MLKELTIDGDASMEVLVSYKVNSGSLLRRWQLFNLGARFKPYVVNLVLAVVLKELSGTLLLKIKRPPTNRLWFGFTAMPHLVLDLEPVVSTRQIKWALVLKPIESRIREVVMESIVYPNLDDLVFFDTQPYAHHGGIWGDAARKEKSTNDPQDDQDSSDGSASAEDAKLKTESPSSHKKVILRATSAACSTDHESLTKPLLVKTIISQRDDEAKSCQQKPDGSEESPEAVLPTADGSIDSSPTLSLNQPENKRSSWFSATRRQDTISTQSSQASSSRNHNKNSSSPATQPLQLPRVSEPAEIDSTSSHPNNPSANLSEELQQTPTQPIQSSSPKPADDLTELENAVGSPLARAASTHSSEENPAPLRRLPPPPRQTLPSTFLPHTNTKHIQSTVIKPYYSPGSDQPINIYKLDSQPNCAHEQRIRRRLRPV</sequence>
<keyword evidence="4" id="KW-1185">Reference proteome</keyword>
<dbReference type="CDD" id="cd21675">
    <property type="entry name" value="SMP_TEX2"/>
    <property type="match status" value="1"/>
</dbReference>
<dbReference type="EMBL" id="VSWC01000027">
    <property type="protein sequence ID" value="KAA1110870.1"/>
    <property type="molecule type" value="Genomic_DNA"/>
</dbReference>
<evidence type="ECO:0000313" key="3">
    <source>
        <dbReference type="EMBL" id="KAA1110870.1"/>
    </source>
</evidence>
<proteinExistence type="predicted"/>
<evidence type="ECO:0000256" key="2">
    <source>
        <dbReference type="SAM" id="MobiDB-lite"/>
    </source>
</evidence>
<comment type="subcellular location">
    <subcellularLocation>
        <location evidence="1">Endoplasmic reticulum membrane</location>
    </subcellularLocation>
</comment>
<protein>
    <recommendedName>
        <fullName evidence="5">SMP-LTD domain-containing protein</fullName>
    </recommendedName>
</protein>
<organism evidence="3 4">
    <name type="scientific">Puccinia graminis f. sp. tritici</name>
    <dbReference type="NCBI Taxonomy" id="56615"/>
    <lineage>
        <taxon>Eukaryota</taxon>
        <taxon>Fungi</taxon>
        <taxon>Dikarya</taxon>
        <taxon>Basidiomycota</taxon>
        <taxon>Pucciniomycotina</taxon>
        <taxon>Pucciniomycetes</taxon>
        <taxon>Pucciniales</taxon>
        <taxon>Pucciniaceae</taxon>
        <taxon>Puccinia</taxon>
    </lineage>
</organism>
<feature type="compositionally biased region" description="Polar residues" evidence="2">
    <location>
        <begin position="238"/>
        <end position="260"/>
    </location>
</feature>
<dbReference type="AlphaFoldDB" id="A0A5B0QC84"/>
<feature type="compositionally biased region" description="Low complexity" evidence="2">
    <location>
        <begin position="267"/>
        <end position="285"/>
    </location>
</feature>
<feature type="region of interest" description="Disordered" evidence="2">
    <location>
        <begin position="211"/>
        <end position="384"/>
    </location>
</feature>
<evidence type="ECO:0000313" key="4">
    <source>
        <dbReference type="Proteomes" id="UP000324748"/>
    </source>
</evidence>
<name>A0A5B0QC84_PUCGR</name>
<accession>A0A5B0QC84</accession>
<gene>
    <name evidence="3" type="ORF">PGT21_033176</name>
</gene>
<dbReference type="PANTHER" id="PTHR13466:SF19">
    <property type="entry name" value="NUCLEUS-VACUOLE JUNCTION PROTEIN 2"/>
    <property type="match status" value="1"/>
</dbReference>
<dbReference type="GO" id="GO:0015914">
    <property type="term" value="P:phospholipid transport"/>
    <property type="evidence" value="ECO:0007669"/>
    <property type="project" value="TreeGrafter"/>
</dbReference>
<dbReference type="GO" id="GO:0032865">
    <property type="term" value="C:ERMES complex"/>
    <property type="evidence" value="ECO:0007669"/>
    <property type="project" value="TreeGrafter"/>
</dbReference>
<reference evidence="3 4" key="1">
    <citation type="submission" date="2019-05" db="EMBL/GenBank/DDBJ databases">
        <title>Emergence of the Ug99 lineage of the wheat stem rust pathogen through somatic hybridization.</title>
        <authorList>
            <person name="Li F."/>
            <person name="Upadhyaya N.M."/>
            <person name="Sperschneider J."/>
            <person name="Matny O."/>
            <person name="Nguyen-Phuc H."/>
            <person name="Mago R."/>
            <person name="Raley C."/>
            <person name="Miller M.E."/>
            <person name="Silverstein K.A.T."/>
            <person name="Henningsen E."/>
            <person name="Hirsch C.D."/>
            <person name="Visser B."/>
            <person name="Pretorius Z.A."/>
            <person name="Steffenson B.J."/>
            <person name="Schwessinger B."/>
            <person name="Dodds P.N."/>
            <person name="Figueroa M."/>
        </authorList>
    </citation>
    <scope>NUCLEOTIDE SEQUENCE [LARGE SCALE GENOMIC DNA]</scope>
    <source>
        <strain evidence="3">21-0</strain>
    </source>
</reference>
<dbReference type="OrthoDB" id="26740at2759"/>
<dbReference type="GO" id="GO:0005789">
    <property type="term" value="C:endoplasmic reticulum membrane"/>
    <property type="evidence" value="ECO:0007669"/>
    <property type="project" value="UniProtKB-SubCell"/>
</dbReference>
<feature type="compositionally biased region" description="Polar residues" evidence="2">
    <location>
        <begin position="303"/>
        <end position="320"/>
    </location>
</feature>